<evidence type="ECO:0000313" key="2">
    <source>
        <dbReference type="EMBL" id="GAA1613658.1"/>
    </source>
</evidence>
<dbReference type="SUPFAM" id="SSF56112">
    <property type="entry name" value="Protein kinase-like (PK-like)"/>
    <property type="match status" value="1"/>
</dbReference>
<name>A0ABP4QL16_9ACTN</name>
<evidence type="ECO:0000313" key="3">
    <source>
        <dbReference type="Proteomes" id="UP001500393"/>
    </source>
</evidence>
<proteinExistence type="predicted"/>
<accession>A0ABP4QL16</accession>
<dbReference type="EMBL" id="BAAAOS010000064">
    <property type="protein sequence ID" value="GAA1613658.1"/>
    <property type="molecule type" value="Genomic_DNA"/>
</dbReference>
<dbReference type="Gene3D" id="3.90.1200.10">
    <property type="match status" value="1"/>
</dbReference>
<feature type="domain" description="Aminoglycoside phosphotransferase" evidence="1">
    <location>
        <begin position="138"/>
        <end position="312"/>
    </location>
</feature>
<dbReference type="Pfam" id="PF01636">
    <property type="entry name" value="APH"/>
    <property type="match status" value="1"/>
</dbReference>
<gene>
    <name evidence="2" type="ORF">GCM10009789_79790</name>
</gene>
<reference evidence="3" key="1">
    <citation type="journal article" date="2019" name="Int. J. Syst. Evol. Microbiol.">
        <title>The Global Catalogue of Microorganisms (GCM) 10K type strain sequencing project: providing services to taxonomists for standard genome sequencing and annotation.</title>
        <authorList>
            <consortium name="The Broad Institute Genomics Platform"/>
            <consortium name="The Broad Institute Genome Sequencing Center for Infectious Disease"/>
            <person name="Wu L."/>
            <person name="Ma J."/>
        </authorList>
    </citation>
    <scope>NUCLEOTIDE SEQUENCE [LARGE SCALE GENOMIC DNA]</scope>
    <source>
        <strain evidence="3">JCM 14969</strain>
    </source>
</reference>
<comment type="caution">
    <text evidence="2">The sequence shown here is derived from an EMBL/GenBank/DDBJ whole genome shotgun (WGS) entry which is preliminary data.</text>
</comment>
<dbReference type="InterPro" id="IPR011009">
    <property type="entry name" value="Kinase-like_dom_sf"/>
</dbReference>
<organism evidence="2 3">
    <name type="scientific">Kribbella sancticallisti</name>
    <dbReference type="NCBI Taxonomy" id="460087"/>
    <lineage>
        <taxon>Bacteria</taxon>
        <taxon>Bacillati</taxon>
        <taxon>Actinomycetota</taxon>
        <taxon>Actinomycetes</taxon>
        <taxon>Propionibacteriales</taxon>
        <taxon>Kribbellaceae</taxon>
        <taxon>Kribbella</taxon>
    </lineage>
</organism>
<dbReference type="Proteomes" id="UP001500393">
    <property type="component" value="Unassembled WGS sequence"/>
</dbReference>
<protein>
    <recommendedName>
        <fullName evidence="1">Aminoglycoside phosphotransferase domain-containing protein</fullName>
    </recommendedName>
</protein>
<keyword evidence="3" id="KW-1185">Reference proteome</keyword>
<dbReference type="InterPro" id="IPR002575">
    <property type="entry name" value="Aminoglycoside_PTrfase"/>
</dbReference>
<sequence>MTRHLDEVLGVPTFVLRLVRTDSTETMRGGRVVYHVQAAAEPRAGVLDPTPDARWAEVIKPHPLRSSWAEVDGPQRLVDWSSGIVGHGTPTQVKTWNLSCLIRFPTDEGGAWAKATSRFCSVDADIIEHVRSYDAALAPAVLGVDLENRWSLLAHAPGIDCWEPDLPTVQDVVSRWVAVQAGIAGEELRTPKMLPRDLPAELDALLAGEAGEQLSAEELTKAHVLRDALPGIIEELESAGLPNTLVHGDFHPGNWRSDGTNRLIVDWADSYLGHPATDIQRLRNWLPAEKKDVAVEAWSTAWQKHLPGSRPLRALEPMTVIARLLGAITYQRFLDNIEPSERIYHEGDPANELRAAIAE</sequence>
<evidence type="ECO:0000259" key="1">
    <source>
        <dbReference type="Pfam" id="PF01636"/>
    </source>
</evidence>